<evidence type="ECO:0000313" key="3">
    <source>
        <dbReference type="Proteomes" id="UP001549047"/>
    </source>
</evidence>
<feature type="coiled-coil region" evidence="1">
    <location>
        <begin position="19"/>
        <end position="49"/>
    </location>
</feature>
<sequence length="107" mass="12303">MTNIQDIDKLRPELMSKSDAELERQITELQLALEKKKALEEEKERAMVLAEARERIDRLVSDIMWLHEKNLLIDVAAELFSFPPAQNRDTTTVKSAFAATRFKKSGT</sequence>
<gene>
    <name evidence="2" type="ORF">ABID16_003129</name>
</gene>
<evidence type="ECO:0000256" key="1">
    <source>
        <dbReference type="SAM" id="Coils"/>
    </source>
</evidence>
<dbReference type="RefSeq" id="WP_354557279.1">
    <property type="nucleotide sequence ID" value="NZ_JBEPMB010000005.1"/>
</dbReference>
<name>A0ABV2J3A0_9HYPH</name>
<protein>
    <submittedName>
        <fullName evidence="2">Uncharacterized protein</fullName>
    </submittedName>
</protein>
<accession>A0ABV2J3A0</accession>
<keyword evidence="1" id="KW-0175">Coiled coil</keyword>
<comment type="caution">
    <text evidence="2">The sequence shown here is derived from an EMBL/GenBank/DDBJ whole genome shotgun (WGS) entry which is preliminary data.</text>
</comment>
<evidence type="ECO:0000313" key="2">
    <source>
        <dbReference type="EMBL" id="MET3614786.1"/>
    </source>
</evidence>
<proteinExistence type="predicted"/>
<keyword evidence="3" id="KW-1185">Reference proteome</keyword>
<dbReference type="Proteomes" id="UP001549047">
    <property type="component" value="Unassembled WGS sequence"/>
</dbReference>
<reference evidence="2 3" key="1">
    <citation type="submission" date="2024-06" db="EMBL/GenBank/DDBJ databases">
        <title>Genomic Encyclopedia of Type Strains, Phase IV (KMG-IV): sequencing the most valuable type-strain genomes for metagenomic binning, comparative biology and taxonomic classification.</title>
        <authorList>
            <person name="Goeker M."/>
        </authorList>
    </citation>
    <scope>NUCLEOTIDE SEQUENCE [LARGE SCALE GENOMIC DNA]</scope>
    <source>
        <strain evidence="2 3">DSM 29780</strain>
    </source>
</reference>
<dbReference type="EMBL" id="JBEPMB010000005">
    <property type="protein sequence ID" value="MET3614786.1"/>
    <property type="molecule type" value="Genomic_DNA"/>
</dbReference>
<organism evidence="2 3">
    <name type="scientific">Rhizobium aquaticum</name>
    <dbReference type="NCBI Taxonomy" id="1549636"/>
    <lineage>
        <taxon>Bacteria</taxon>
        <taxon>Pseudomonadati</taxon>
        <taxon>Pseudomonadota</taxon>
        <taxon>Alphaproteobacteria</taxon>
        <taxon>Hyphomicrobiales</taxon>
        <taxon>Rhizobiaceae</taxon>
        <taxon>Rhizobium/Agrobacterium group</taxon>
        <taxon>Rhizobium</taxon>
    </lineage>
</organism>